<dbReference type="GO" id="GO:0016020">
    <property type="term" value="C:membrane"/>
    <property type="evidence" value="ECO:0007669"/>
    <property type="project" value="UniProtKB-SubCell"/>
</dbReference>
<keyword evidence="7" id="KW-1185">Reference proteome</keyword>
<feature type="transmembrane region" description="Helical" evidence="5">
    <location>
        <begin position="194"/>
        <end position="214"/>
    </location>
</feature>
<evidence type="ECO:0000256" key="4">
    <source>
        <dbReference type="ARBA" id="ARBA00023136"/>
    </source>
</evidence>
<keyword evidence="3 5" id="KW-1133">Transmembrane helix</keyword>
<feature type="transmembrane region" description="Helical" evidence="5">
    <location>
        <begin position="129"/>
        <end position="151"/>
    </location>
</feature>
<dbReference type="InterPro" id="IPR006603">
    <property type="entry name" value="PQ-loop_rpt"/>
</dbReference>
<dbReference type="EMBL" id="CAACVR010000001">
    <property type="protein sequence ID" value="VEU19589.1"/>
    <property type="molecule type" value="Genomic_DNA"/>
</dbReference>
<protein>
    <submittedName>
        <fullName evidence="6">DEKNAAC100141</fullName>
    </submittedName>
</protein>
<dbReference type="OrthoDB" id="407617at2759"/>
<evidence type="ECO:0000256" key="1">
    <source>
        <dbReference type="ARBA" id="ARBA00004141"/>
    </source>
</evidence>
<feature type="transmembrane region" description="Helical" evidence="5">
    <location>
        <begin position="96"/>
        <end position="117"/>
    </location>
</feature>
<dbReference type="PANTHER" id="PTHR16201:SF37">
    <property type="entry name" value="PQ-LOOP REPEAT-CONTAINING PROTEIN"/>
    <property type="match status" value="1"/>
</dbReference>
<dbReference type="PANTHER" id="PTHR16201">
    <property type="entry name" value="SEVEN TRANSMEMBRANE PROTEIN 1-RELATED"/>
    <property type="match status" value="1"/>
</dbReference>
<evidence type="ECO:0000313" key="7">
    <source>
        <dbReference type="Proteomes" id="UP000290900"/>
    </source>
</evidence>
<keyword evidence="4 5" id="KW-0472">Membrane</keyword>
<evidence type="ECO:0000313" key="6">
    <source>
        <dbReference type="EMBL" id="VEU19589.1"/>
    </source>
</evidence>
<dbReference type="Proteomes" id="UP000290900">
    <property type="component" value="Unassembled WGS sequence"/>
</dbReference>
<dbReference type="InParanoid" id="A0A448YFC1"/>
<evidence type="ECO:0000256" key="3">
    <source>
        <dbReference type="ARBA" id="ARBA00022989"/>
    </source>
</evidence>
<sequence length="268" mass="29997">MSSTAANVLGTIGTVCWCVQLVPQIITNYRKKNTTGLPEKMAFLWFFCAPFFAVYFVSENASIPIEIQPHLFGILCWIVYIQVMYYPPVSRPKREIIVRATACMLFWVLVEVSATIPLRHLYLSGGPRWPMLIFGIIASIFLALGLIPPYLELWKRQGRVVGIDFVFLTMDFSGAVFSLASLAADPSNFDTMGCILYCICASLELGIFVSHFIWCCRFKWFKKSGGKTAEDELESQASSQLGNSSADFTDIETSVTCVEDDKLKSPQS</sequence>
<dbReference type="SMART" id="SM00679">
    <property type="entry name" value="CTNS"/>
    <property type="match status" value="2"/>
</dbReference>
<accession>A0A448YFC1</accession>
<dbReference type="Pfam" id="PF04193">
    <property type="entry name" value="PQ-loop"/>
    <property type="match status" value="2"/>
</dbReference>
<feature type="transmembrane region" description="Helical" evidence="5">
    <location>
        <begin position="41"/>
        <end position="58"/>
    </location>
</feature>
<proteinExistence type="predicted"/>
<dbReference type="InterPro" id="IPR051415">
    <property type="entry name" value="LAAT-1"/>
</dbReference>
<organism evidence="6 7">
    <name type="scientific">Brettanomyces naardenensis</name>
    <name type="common">Yeast</name>
    <dbReference type="NCBI Taxonomy" id="13370"/>
    <lineage>
        <taxon>Eukaryota</taxon>
        <taxon>Fungi</taxon>
        <taxon>Dikarya</taxon>
        <taxon>Ascomycota</taxon>
        <taxon>Saccharomycotina</taxon>
        <taxon>Pichiomycetes</taxon>
        <taxon>Pichiales</taxon>
        <taxon>Pichiaceae</taxon>
        <taxon>Brettanomyces</taxon>
    </lineage>
</organism>
<dbReference type="Gene3D" id="1.20.1280.290">
    <property type="match status" value="1"/>
</dbReference>
<reference evidence="6 7" key="1">
    <citation type="submission" date="2018-12" db="EMBL/GenBank/DDBJ databases">
        <authorList>
            <person name="Tiukova I."/>
            <person name="Dainat J."/>
        </authorList>
    </citation>
    <scope>NUCLEOTIDE SEQUENCE [LARGE SCALE GENOMIC DNA]</scope>
</reference>
<keyword evidence="2 5" id="KW-0812">Transmembrane</keyword>
<dbReference type="AlphaFoldDB" id="A0A448YFC1"/>
<name>A0A448YFC1_BRENA</name>
<comment type="subcellular location">
    <subcellularLocation>
        <location evidence="1">Membrane</location>
        <topology evidence="1">Multi-pass membrane protein</topology>
    </subcellularLocation>
</comment>
<feature type="transmembrane region" description="Helical" evidence="5">
    <location>
        <begin position="70"/>
        <end position="89"/>
    </location>
</feature>
<evidence type="ECO:0000256" key="2">
    <source>
        <dbReference type="ARBA" id="ARBA00022692"/>
    </source>
</evidence>
<gene>
    <name evidence="6" type="ORF">BRENAR_LOCUS326</name>
</gene>
<feature type="transmembrane region" description="Helical" evidence="5">
    <location>
        <begin position="6"/>
        <end position="29"/>
    </location>
</feature>
<evidence type="ECO:0000256" key="5">
    <source>
        <dbReference type="SAM" id="Phobius"/>
    </source>
</evidence>
<feature type="transmembrane region" description="Helical" evidence="5">
    <location>
        <begin position="163"/>
        <end position="182"/>
    </location>
</feature>